<sequence length="302" mass="33277">MTNGWMKTLQCKSRAADDVRHHQLCSNPENRQNHHRLLSNSANCRNSVQNLRDVVEIPKPKKPKPPKASPKPPSKRPVSRKSDAGTKHSINKTHHSLISGYGWLLRATDSCSPALIELQEGHPSRNVVEIIFRTSWGPKNFPGQIKMVFKVQNLARTVTRFEEYRDLVKSRARSRGAATVNGGSEDHARCVADGNEVMRFQCLTATTRGAYDGGGVAFYGDKRSAICTFSETGGAHESVGGGIGRKAMLVCRVIAGQVGKQLKFETLLGGRVEYDSVSGENGKFLVFDSRALLPCFLVVYKL</sequence>
<evidence type="ECO:0000256" key="1">
    <source>
        <dbReference type="SAM" id="MobiDB-lite"/>
    </source>
</evidence>
<reference evidence="2 3" key="1">
    <citation type="submission" date="2019-12" db="EMBL/GenBank/DDBJ databases">
        <authorList>
            <person name="Alioto T."/>
            <person name="Alioto T."/>
            <person name="Gomez Garrido J."/>
        </authorList>
    </citation>
    <scope>NUCLEOTIDE SEQUENCE [LARGE SCALE GENOMIC DNA]</scope>
</reference>
<comment type="caution">
    <text evidence="2">The sequence shown here is derived from an EMBL/GenBank/DDBJ whole genome shotgun (WGS) entry which is preliminary data.</text>
</comment>
<dbReference type="Gene3D" id="3.90.228.10">
    <property type="match status" value="1"/>
</dbReference>
<dbReference type="Gramene" id="OE9A031386T1">
    <property type="protein sequence ID" value="OE9A031386C1"/>
    <property type="gene ID" value="OE9A031386"/>
</dbReference>
<dbReference type="AlphaFoldDB" id="A0A8S0QW65"/>
<feature type="region of interest" description="Disordered" evidence="1">
    <location>
        <begin position="55"/>
        <end position="92"/>
    </location>
</feature>
<protein>
    <submittedName>
        <fullName evidence="2">Uncharacterized protein LOC111376085</fullName>
    </submittedName>
</protein>
<name>A0A8S0QW65_OLEEU</name>
<evidence type="ECO:0000313" key="3">
    <source>
        <dbReference type="Proteomes" id="UP000594638"/>
    </source>
</evidence>
<organism evidence="2 3">
    <name type="scientific">Olea europaea subsp. europaea</name>
    <dbReference type="NCBI Taxonomy" id="158383"/>
    <lineage>
        <taxon>Eukaryota</taxon>
        <taxon>Viridiplantae</taxon>
        <taxon>Streptophyta</taxon>
        <taxon>Embryophyta</taxon>
        <taxon>Tracheophyta</taxon>
        <taxon>Spermatophyta</taxon>
        <taxon>Magnoliopsida</taxon>
        <taxon>eudicotyledons</taxon>
        <taxon>Gunneridae</taxon>
        <taxon>Pentapetalae</taxon>
        <taxon>asterids</taxon>
        <taxon>lamiids</taxon>
        <taxon>Lamiales</taxon>
        <taxon>Oleaceae</taxon>
        <taxon>Oleeae</taxon>
        <taxon>Olea</taxon>
    </lineage>
</organism>
<dbReference type="PANTHER" id="PTHR31681:SF47">
    <property type="entry name" value="SULFATED SURFACE-LIKE GLYCOPROTEIN"/>
    <property type="match status" value="1"/>
</dbReference>
<dbReference type="EMBL" id="CACTIH010001969">
    <property type="protein sequence ID" value="CAA2970323.1"/>
    <property type="molecule type" value="Genomic_DNA"/>
</dbReference>
<dbReference type="SUPFAM" id="SSF56399">
    <property type="entry name" value="ADP-ribosylation"/>
    <property type="match status" value="1"/>
</dbReference>
<gene>
    <name evidence="2" type="ORF">OLEA9_A031386</name>
</gene>
<evidence type="ECO:0000313" key="2">
    <source>
        <dbReference type="EMBL" id="CAA2970323.1"/>
    </source>
</evidence>
<accession>A0A8S0QW65</accession>
<dbReference type="Proteomes" id="UP000594638">
    <property type="component" value="Unassembled WGS sequence"/>
</dbReference>
<keyword evidence="3" id="KW-1185">Reference proteome</keyword>
<dbReference type="OrthoDB" id="9514740at2759"/>
<proteinExistence type="predicted"/>
<dbReference type="PANTHER" id="PTHR31681">
    <property type="entry name" value="C2H2-LIKE ZINC FINGER PROTEIN"/>
    <property type="match status" value="1"/>
</dbReference>